<dbReference type="Proteomes" id="UP000809243">
    <property type="component" value="Unassembled WGS sequence"/>
</dbReference>
<dbReference type="InterPro" id="IPR029060">
    <property type="entry name" value="PIN-like_dom_sf"/>
</dbReference>
<proteinExistence type="predicted"/>
<accession>A0A938YVN1</accession>
<comment type="caution">
    <text evidence="2">The sequence shown here is derived from an EMBL/GenBank/DDBJ whole genome shotgun (WGS) entry which is preliminary data.</text>
</comment>
<organism evidence="2 3">
    <name type="scientific">Candidatus Iainarchaeum sp</name>
    <dbReference type="NCBI Taxonomy" id="3101447"/>
    <lineage>
        <taxon>Archaea</taxon>
        <taxon>Candidatus Iainarchaeota</taxon>
        <taxon>Candidatus Iainarchaeia</taxon>
        <taxon>Candidatus Iainarchaeales</taxon>
        <taxon>Candidatus Iainarchaeaceae</taxon>
        <taxon>Candidatus Iainarchaeum</taxon>
    </lineage>
</organism>
<evidence type="ECO:0000259" key="1">
    <source>
        <dbReference type="Pfam" id="PF01850"/>
    </source>
</evidence>
<dbReference type="InterPro" id="IPR002716">
    <property type="entry name" value="PIN_dom"/>
</dbReference>
<dbReference type="Pfam" id="PF01850">
    <property type="entry name" value="PIN"/>
    <property type="match status" value="1"/>
</dbReference>
<dbReference type="AlphaFoldDB" id="A0A938YVN1"/>
<evidence type="ECO:0000313" key="3">
    <source>
        <dbReference type="Proteomes" id="UP000809243"/>
    </source>
</evidence>
<reference evidence="2" key="1">
    <citation type="submission" date="2021-01" db="EMBL/GenBank/DDBJ databases">
        <title>Active Sulfur Cycling in an Early Earth Analoge.</title>
        <authorList>
            <person name="Hahn C.R."/>
            <person name="Youssef N.H."/>
            <person name="Elshahed M."/>
        </authorList>
    </citation>
    <scope>NUCLEOTIDE SEQUENCE</scope>
    <source>
        <strain evidence="2">Zod_Metabat.1151</strain>
    </source>
</reference>
<protein>
    <submittedName>
        <fullName evidence="2">PIN domain-containing protein</fullName>
    </submittedName>
</protein>
<dbReference type="Gene3D" id="3.40.50.1010">
    <property type="entry name" value="5'-nuclease"/>
    <property type="match status" value="1"/>
</dbReference>
<dbReference type="SUPFAM" id="SSF88723">
    <property type="entry name" value="PIN domain-like"/>
    <property type="match status" value="1"/>
</dbReference>
<dbReference type="EMBL" id="JAFGDB010000007">
    <property type="protein sequence ID" value="MBN2066937.1"/>
    <property type="molecule type" value="Genomic_DNA"/>
</dbReference>
<name>A0A938YVN1_9ARCH</name>
<evidence type="ECO:0000313" key="2">
    <source>
        <dbReference type="EMBL" id="MBN2066937.1"/>
    </source>
</evidence>
<feature type="domain" description="PIN" evidence="1">
    <location>
        <begin position="16"/>
        <end position="140"/>
    </location>
</feature>
<gene>
    <name evidence="2" type="ORF">JW744_00535</name>
</gene>
<sequence>MALENSSERKPTQDKMLVDSCILVYLVDKTEKGKHEKARQWFETIRWEKNYFVSIQNLREYANISLRKTALPAGEIVENISLFSETFNTVFDRVEDITAAIGLAGTRGKLFWDAMLAATMQRHGINTILTENTKDFKKFKEIKATNPLE</sequence>